<keyword evidence="4 6" id="KW-0472">Membrane</keyword>
<dbReference type="RefSeq" id="WP_269964440.1">
    <property type="nucleotide sequence ID" value="NZ_JAKMUS010000001.1"/>
</dbReference>
<accession>A0A9X3RJF1</accession>
<dbReference type="Proteomes" id="UP001146468">
    <property type="component" value="Unassembled WGS sequence"/>
</dbReference>
<evidence type="ECO:0000256" key="2">
    <source>
        <dbReference type="ARBA" id="ARBA00022692"/>
    </source>
</evidence>
<feature type="transmembrane region" description="Helical" evidence="6">
    <location>
        <begin position="134"/>
        <end position="155"/>
    </location>
</feature>
<evidence type="ECO:0000256" key="1">
    <source>
        <dbReference type="ARBA" id="ARBA00004651"/>
    </source>
</evidence>
<feature type="domain" description="Major facilitator superfamily (MFS) profile" evidence="7">
    <location>
        <begin position="39"/>
        <end position="444"/>
    </location>
</feature>
<evidence type="ECO:0000256" key="6">
    <source>
        <dbReference type="SAM" id="Phobius"/>
    </source>
</evidence>
<protein>
    <submittedName>
        <fullName evidence="8">MFS transporter</fullName>
    </submittedName>
</protein>
<feature type="transmembrane region" description="Helical" evidence="6">
    <location>
        <begin position="194"/>
        <end position="214"/>
    </location>
</feature>
<feature type="compositionally biased region" description="Polar residues" evidence="5">
    <location>
        <begin position="16"/>
        <end position="26"/>
    </location>
</feature>
<feature type="transmembrane region" description="Helical" evidence="6">
    <location>
        <begin position="36"/>
        <end position="55"/>
    </location>
</feature>
<dbReference type="PANTHER" id="PTHR11662:SF399">
    <property type="entry name" value="FI19708P1-RELATED"/>
    <property type="match status" value="1"/>
</dbReference>
<dbReference type="InterPro" id="IPR020846">
    <property type="entry name" value="MFS_dom"/>
</dbReference>
<dbReference type="GO" id="GO:0005886">
    <property type="term" value="C:plasma membrane"/>
    <property type="evidence" value="ECO:0007669"/>
    <property type="project" value="UniProtKB-SubCell"/>
</dbReference>
<evidence type="ECO:0000259" key="7">
    <source>
        <dbReference type="PROSITE" id="PS50850"/>
    </source>
</evidence>
<keyword evidence="2 6" id="KW-0812">Transmembrane</keyword>
<dbReference type="SUPFAM" id="SSF103473">
    <property type="entry name" value="MFS general substrate transporter"/>
    <property type="match status" value="1"/>
</dbReference>
<feature type="compositionally biased region" description="Basic and acidic residues" evidence="5">
    <location>
        <begin position="1"/>
        <end position="15"/>
    </location>
</feature>
<evidence type="ECO:0000256" key="4">
    <source>
        <dbReference type="ARBA" id="ARBA00023136"/>
    </source>
</evidence>
<feature type="transmembrane region" description="Helical" evidence="6">
    <location>
        <begin position="167"/>
        <end position="188"/>
    </location>
</feature>
<evidence type="ECO:0000256" key="3">
    <source>
        <dbReference type="ARBA" id="ARBA00022989"/>
    </source>
</evidence>
<dbReference type="GO" id="GO:0022857">
    <property type="term" value="F:transmembrane transporter activity"/>
    <property type="evidence" value="ECO:0007669"/>
    <property type="project" value="InterPro"/>
</dbReference>
<sequence length="456" mass="48681">MRRVENQRHSREQEATRSQPADSTPKNPREQLTARALVVWVAALLTYVVAIVGRTSLGVAGVEALDRFHINASQLAVFTAVQVGVYALAQIPTGIIIDRIGPKKTMVAGALIMAIGQVIIAFTTSYPLAVAARVFIGAGDATAFLGAMRLLPLWFPLRLTPLFTQLTAGLGQLGQFISAVPFLAILHAAGWVPAFLSVSTAGLIIAIVGLVALADAPGARKDKNAHRSTESERLTIGQTLKMVLTNPVCWQGFFTHWTGLMHQCIFTLLWGMPLMTLGLGLSPAQASSVLVINTAAVILAGPLMGMISARTGRKRINVVAIIAVMDLLIWVAFLLPTNPPAFWAVIVLNILMAALGAKSNFGFDSVREEVDRKILATGTGLANMGGFFATMIAAPSVGFLLDATSTGSNYTWESFRIGWLAVLAVWAFGFIGLLLAKRATSKYVNGANYRVVDTGN</sequence>
<feature type="region of interest" description="Disordered" evidence="5">
    <location>
        <begin position="1"/>
        <end position="28"/>
    </location>
</feature>
<proteinExistence type="predicted"/>
<feature type="transmembrane region" description="Helical" evidence="6">
    <location>
        <begin position="316"/>
        <end position="335"/>
    </location>
</feature>
<evidence type="ECO:0000256" key="5">
    <source>
        <dbReference type="SAM" id="MobiDB-lite"/>
    </source>
</evidence>
<dbReference type="Gene3D" id="1.20.1250.20">
    <property type="entry name" value="MFS general substrate transporter like domains"/>
    <property type="match status" value="2"/>
</dbReference>
<dbReference type="PROSITE" id="PS50850">
    <property type="entry name" value="MFS"/>
    <property type="match status" value="1"/>
</dbReference>
<gene>
    <name evidence="8" type="ORF">L8U60_00535</name>
</gene>
<name>A0A9X3RJF1_9CORY</name>
<reference evidence="8" key="1">
    <citation type="submission" date="2022-02" db="EMBL/GenBank/DDBJ databases">
        <title>Corynebacterium sp. from urogenital microbiome.</title>
        <authorList>
            <person name="Cappelli E.A."/>
            <person name="Ribeiro T.G."/>
            <person name="Peixe L."/>
        </authorList>
    </citation>
    <scope>NUCLEOTIDE SEQUENCE</scope>
    <source>
        <strain evidence="8">C8Ua_172</strain>
    </source>
</reference>
<feature type="transmembrane region" description="Helical" evidence="6">
    <location>
        <begin position="341"/>
        <end position="363"/>
    </location>
</feature>
<dbReference type="CDD" id="cd06174">
    <property type="entry name" value="MFS"/>
    <property type="match status" value="1"/>
</dbReference>
<dbReference type="InterPro" id="IPR050382">
    <property type="entry name" value="MFS_Na/Anion_cotransporter"/>
</dbReference>
<comment type="subcellular location">
    <subcellularLocation>
        <location evidence="1">Cell membrane</location>
        <topology evidence="1">Multi-pass membrane protein</topology>
    </subcellularLocation>
</comment>
<keyword evidence="9" id="KW-1185">Reference proteome</keyword>
<dbReference type="InterPro" id="IPR011701">
    <property type="entry name" value="MFS"/>
</dbReference>
<organism evidence="8 9">
    <name type="scientific">Corynebacterium meitnerae</name>
    <dbReference type="NCBI Taxonomy" id="2913498"/>
    <lineage>
        <taxon>Bacteria</taxon>
        <taxon>Bacillati</taxon>
        <taxon>Actinomycetota</taxon>
        <taxon>Actinomycetes</taxon>
        <taxon>Mycobacteriales</taxon>
        <taxon>Corynebacteriaceae</taxon>
        <taxon>Corynebacterium</taxon>
    </lineage>
</organism>
<dbReference type="AlphaFoldDB" id="A0A9X3RJF1"/>
<comment type="caution">
    <text evidence="8">The sequence shown here is derived from an EMBL/GenBank/DDBJ whole genome shotgun (WGS) entry which is preliminary data.</text>
</comment>
<feature type="transmembrane region" description="Helical" evidence="6">
    <location>
        <begin position="375"/>
        <end position="397"/>
    </location>
</feature>
<dbReference type="InterPro" id="IPR036259">
    <property type="entry name" value="MFS_trans_sf"/>
</dbReference>
<evidence type="ECO:0000313" key="8">
    <source>
        <dbReference type="EMBL" id="MCZ9292972.1"/>
    </source>
</evidence>
<feature type="transmembrane region" description="Helical" evidence="6">
    <location>
        <begin position="109"/>
        <end position="128"/>
    </location>
</feature>
<dbReference type="EMBL" id="JAKMUS010000001">
    <property type="protein sequence ID" value="MCZ9292972.1"/>
    <property type="molecule type" value="Genomic_DNA"/>
</dbReference>
<feature type="transmembrane region" description="Helical" evidence="6">
    <location>
        <begin position="290"/>
        <end position="309"/>
    </location>
</feature>
<keyword evidence="3 6" id="KW-1133">Transmembrane helix</keyword>
<evidence type="ECO:0000313" key="9">
    <source>
        <dbReference type="Proteomes" id="UP001146468"/>
    </source>
</evidence>
<feature type="transmembrane region" description="Helical" evidence="6">
    <location>
        <begin position="75"/>
        <end position="97"/>
    </location>
</feature>
<feature type="transmembrane region" description="Helical" evidence="6">
    <location>
        <begin position="417"/>
        <end position="436"/>
    </location>
</feature>
<dbReference type="PANTHER" id="PTHR11662">
    <property type="entry name" value="SOLUTE CARRIER FAMILY 17"/>
    <property type="match status" value="1"/>
</dbReference>
<dbReference type="Pfam" id="PF07690">
    <property type="entry name" value="MFS_1"/>
    <property type="match status" value="1"/>
</dbReference>